<evidence type="ECO:0000313" key="1">
    <source>
        <dbReference type="EMBL" id="KAG1898613.1"/>
    </source>
</evidence>
<dbReference type="Proteomes" id="UP001195769">
    <property type="component" value="Unassembled WGS sequence"/>
</dbReference>
<sequence length="222" mass="25035">MPSSLPIITETKNFSFKVSSLCIHSKIEIGHELRITCMPWTVVAIVGYLSCMSGSSTFPYYPYLDPDDTARQPLHFTSSASQTHLSIQPTQLGPTRNYLFGSDSVQRPRQGQRGCHTPHVIASTGVGFYFYHNYVPHLYNAGISYFYHNYVLHFYIGGVSYFCQCDLPRLYNGGALYFYHTCSLHPPPLVTLHQIGNPDVIIMQCQQPTLGIPNNINMCGWI</sequence>
<accession>A0AAD4E2N0</accession>
<dbReference type="RefSeq" id="XP_041224189.1">
    <property type="nucleotide sequence ID" value="XM_041371891.1"/>
</dbReference>
<reference evidence="1" key="1">
    <citation type="journal article" date="2020" name="New Phytol.">
        <title>Comparative genomics reveals dynamic genome evolution in host specialist ectomycorrhizal fungi.</title>
        <authorList>
            <person name="Lofgren L.A."/>
            <person name="Nguyen N.H."/>
            <person name="Vilgalys R."/>
            <person name="Ruytinx J."/>
            <person name="Liao H.L."/>
            <person name="Branco S."/>
            <person name="Kuo A."/>
            <person name="LaButti K."/>
            <person name="Lipzen A."/>
            <person name="Andreopoulos W."/>
            <person name="Pangilinan J."/>
            <person name="Riley R."/>
            <person name="Hundley H."/>
            <person name="Na H."/>
            <person name="Barry K."/>
            <person name="Grigoriev I.V."/>
            <person name="Stajich J.E."/>
            <person name="Kennedy P.G."/>
        </authorList>
    </citation>
    <scope>NUCLEOTIDE SEQUENCE</scope>
    <source>
        <strain evidence="1">FC203</strain>
    </source>
</reference>
<evidence type="ECO:0000313" key="2">
    <source>
        <dbReference type="Proteomes" id="UP001195769"/>
    </source>
</evidence>
<dbReference type="EMBL" id="JABBWK010000038">
    <property type="protein sequence ID" value="KAG1898613.1"/>
    <property type="molecule type" value="Genomic_DNA"/>
</dbReference>
<protein>
    <submittedName>
        <fullName evidence="1">Uncharacterized protein</fullName>
    </submittedName>
</protein>
<dbReference type="GeneID" id="64666189"/>
<name>A0AAD4E2N0_9AGAM</name>
<proteinExistence type="predicted"/>
<organism evidence="1 2">
    <name type="scientific">Suillus fuscotomentosus</name>
    <dbReference type="NCBI Taxonomy" id="1912939"/>
    <lineage>
        <taxon>Eukaryota</taxon>
        <taxon>Fungi</taxon>
        <taxon>Dikarya</taxon>
        <taxon>Basidiomycota</taxon>
        <taxon>Agaricomycotina</taxon>
        <taxon>Agaricomycetes</taxon>
        <taxon>Agaricomycetidae</taxon>
        <taxon>Boletales</taxon>
        <taxon>Suillineae</taxon>
        <taxon>Suillaceae</taxon>
        <taxon>Suillus</taxon>
    </lineage>
</organism>
<comment type="caution">
    <text evidence="1">The sequence shown here is derived from an EMBL/GenBank/DDBJ whole genome shotgun (WGS) entry which is preliminary data.</text>
</comment>
<gene>
    <name evidence="1" type="ORF">F5891DRAFT_453878</name>
</gene>
<keyword evidence="2" id="KW-1185">Reference proteome</keyword>
<dbReference type="AlphaFoldDB" id="A0AAD4E2N0"/>